<dbReference type="Proteomes" id="UP000019335">
    <property type="component" value="Chromosome 8"/>
</dbReference>
<proteinExistence type="predicted"/>
<evidence type="ECO:0000313" key="4">
    <source>
        <dbReference type="Proteomes" id="UP000019335"/>
    </source>
</evidence>
<keyword evidence="2" id="KW-0472">Membrane</keyword>
<accession>W7U0S5</accession>
<evidence type="ECO:0000313" key="3">
    <source>
        <dbReference type="EMBL" id="EWM26501.1"/>
    </source>
</evidence>
<name>W7U0S5_9STRA</name>
<reference evidence="3 4" key="1">
    <citation type="journal article" date="2014" name="Mol. Plant">
        <title>Chromosome Scale Genome Assembly and Transcriptome Profiling of Nannochloropsis gaditana in Nitrogen Depletion.</title>
        <authorList>
            <person name="Corteggiani Carpinelli E."/>
            <person name="Telatin A."/>
            <person name="Vitulo N."/>
            <person name="Forcato C."/>
            <person name="D'Angelo M."/>
            <person name="Schiavon R."/>
            <person name="Vezzi A."/>
            <person name="Giacometti G.M."/>
            <person name="Morosinotto T."/>
            <person name="Valle G."/>
        </authorList>
    </citation>
    <scope>NUCLEOTIDE SEQUENCE [LARGE SCALE GENOMIC DNA]</scope>
    <source>
        <strain evidence="3 4">B-31</strain>
    </source>
</reference>
<dbReference type="EMBL" id="AZIL01000636">
    <property type="protein sequence ID" value="EWM26501.1"/>
    <property type="molecule type" value="Genomic_DNA"/>
</dbReference>
<comment type="caution">
    <text evidence="3">The sequence shown here is derived from an EMBL/GenBank/DDBJ whole genome shotgun (WGS) entry which is preliminary data.</text>
</comment>
<keyword evidence="2" id="KW-1133">Transmembrane helix</keyword>
<keyword evidence="4" id="KW-1185">Reference proteome</keyword>
<keyword evidence="2" id="KW-0812">Transmembrane</keyword>
<feature type="compositionally biased region" description="Pro residues" evidence="1">
    <location>
        <begin position="7"/>
        <end position="22"/>
    </location>
</feature>
<dbReference type="AlphaFoldDB" id="W7U0S5"/>
<evidence type="ECO:0000256" key="2">
    <source>
        <dbReference type="SAM" id="Phobius"/>
    </source>
</evidence>
<evidence type="ECO:0000256" key="1">
    <source>
        <dbReference type="SAM" id="MobiDB-lite"/>
    </source>
</evidence>
<feature type="non-terminal residue" evidence="3">
    <location>
        <position position="1"/>
    </location>
</feature>
<feature type="transmembrane region" description="Helical" evidence="2">
    <location>
        <begin position="131"/>
        <end position="153"/>
    </location>
</feature>
<feature type="region of interest" description="Disordered" evidence="1">
    <location>
        <begin position="1"/>
        <end position="27"/>
    </location>
</feature>
<organism evidence="3 4">
    <name type="scientific">Nannochloropsis gaditana</name>
    <dbReference type="NCBI Taxonomy" id="72520"/>
    <lineage>
        <taxon>Eukaryota</taxon>
        <taxon>Sar</taxon>
        <taxon>Stramenopiles</taxon>
        <taxon>Ochrophyta</taxon>
        <taxon>Eustigmatophyceae</taxon>
        <taxon>Eustigmatales</taxon>
        <taxon>Monodopsidaceae</taxon>
        <taxon>Nannochloropsis</taxon>
    </lineage>
</organism>
<protein>
    <submittedName>
        <fullName evidence="3">Uncharacterized protein</fullName>
    </submittedName>
</protein>
<gene>
    <name evidence="3" type="ORF">Naga_101836g1</name>
</gene>
<sequence>NGTVPNTQPPPSLPPSPPPLPFPQALGTHTPAEAQAIFTLSVAAGSMSSAGFATATQDLADKYIGMYVGEGGREGSLLLLTWNLACTSERDRVRLVEQDYANWKNGLSMQSSSFLIPNASLSTLSRPVSTYGATSALSVIVGSLGTFGTGMILDYSHEWPWVFGIAAGVYATGALAFAQLYKAEKVFD</sequence>
<dbReference type="InterPro" id="IPR036259">
    <property type="entry name" value="MFS_trans_sf"/>
</dbReference>
<feature type="transmembrane region" description="Helical" evidence="2">
    <location>
        <begin position="159"/>
        <end position="181"/>
    </location>
</feature>
<dbReference type="SUPFAM" id="SSF103473">
    <property type="entry name" value="MFS general substrate transporter"/>
    <property type="match status" value="1"/>
</dbReference>